<accession>A0AAW2XP99</accession>
<keyword evidence="4" id="KW-0808">Transferase</keyword>
<feature type="domain" description="DUF4283" evidence="3">
    <location>
        <begin position="309"/>
        <end position="386"/>
    </location>
</feature>
<dbReference type="InterPro" id="IPR025558">
    <property type="entry name" value="DUF4283"/>
</dbReference>
<dbReference type="InterPro" id="IPR000477">
    <property type="entry name" value="RT_dom"/>
</dbReference>
<sequence>MRMKIPIVHPNTSQTKMDYLQNSLSSLTHITPQTHTSHPSSNGGGTEEDKADETKTITDRIKREFNILEFLALAHRVIDEGDVNAMGALAELKQKWETTIGPLSVAQKPPPLQYSAWRSLVSSVPHGRLLIAAAPTTHANPNPKGDSHMAPSLENPSKMVEDARVVINRAPKPLEASSSSTHKHEPLTPHHGVAAAPPMLNPNNKAADVRVDEHRAPLPHKAGSSLAHDSSAAHTHLNDSAPPVATMPTLFIGNVPLRIHAPPTQPEGRFADGFNNSSRKTLRFIQPEKHNGEVIVRPTLDMIQMGSRRWEATAVGYFLGRKPPFHQVSAYVRSIWHSVKDVIATVNGFFFIQFTNCTAMEEVIDGGPWLFQGQPIVLQHWVPGMALRKHGHTQVPIWVKLCHLPVELWTSDGLSTIASGIGRPLYLDAITKAGTRLNFARVCVMVDFNSTLPKHLVVMFSGEDGGEQPFRVDIEYEWKPPTRTHEEPIPVAEPTVVPTKEVDTDIADIEEHEPSPKPTAPSHKATPVTVLHDPSSQLECPRSQPPRPSNGGPGNHIWLAWDDSEAKDFLNTVQRLLSLDRRSTLLLMLEHTIARLILMKATKLELRGHRRIQFLNIDYLRPWARHIITNEEADNLIRPVLRSDVKAIVFDIAEDKASGPDGYSAAFYKAAWPVIGDELTHVVQDFFNTGKLLKQINATLLTLIPIVVAPTTVGDYRPISCCNVLYKIITKIIVQRMQPIMKKIISPSQNAFVPGQRISSNVLLAQELFAGMITWIEECISTTAFSISLNGGLHDFFMGARGLRQGDPMSPYLFVLAMEVLQLLLLQSVDQSEFFQFHWKCKEVNLLSLCFADDLLLFCKADERSMMLFREGLETFAQWSGLEANIHKSHLIVSKAALAIKPRLLTLLGFQEGVLPVIYLGLPLISSRLTATVVDLCLQRWMRGCRDGGGIIKIIEARMRKFLWQGGIDSGMAKVAWKDVCRPLEEGDKGIRALESLNRGLMCRHLWDVVQKNDTSIWVSWILTYRLKRSTVWTANPNSGSWCWRKIVRLRIPLLNNIRCEIGPNSEFKAWPEILDIEHREITDLLPQVEHMDAIRWTEGSKDSDANLADITSILMADAESSRRPQEQGAENVEDSDSNPETTEPTVTQPDISNTKPASGPWFTFDDVLVIKRRERLHTFSAWIDLQLTREGATLSKVLKEFASRFTGSRLPLQANVREVLHAQWPQ</sequence>
<feature type="compositionally biased region" description="Polar residues" evidence="1">
    <location>
        <begin position="30"/>
        <end position="41"/>
    </location>
</feature>
<feature type="region of interest" description="Disordered" evidence="1">
    <location>
        <begin position="174"/>
        <end position="204"/>
    </location>
</feature>
<feature type="domain" description="Reverse transcriptase" evidence="2">
    <location>
        <begin position="713"/>
        <end position="921"/>
    </location>
</feature>
<name>A0AAW2XP99_9LAMI</name>
<evidence type="ECO:0000256" key="1">
    <source>
        <dbReference type="SAM" id="MobiDB-lite"/>
    </source>
</evidence>
<feature type="region of interest" description="Disordered" evidence="1">
    <location>
        <begin position="30"/>
        <end position="53"/>
    </location>
</feature>
<evidence type="ECO:0000259" key="2">
    <source>
        <dbReference type="Pfam" id="PF00078"/>
    </source>
</evidence>
<feature type="compositionally biased region" description="Polar residues" evidence="1">
    <location>
        <begin position="1139"/>
        <end position="1157"/>
    </location>
</feature>
<dbReference type="GO" id="GO:0003964">
    <property type="term" value="F:RNA-directed DNA polymerase activity"/>
    <property type="evidence" value="ECO:0007669"/>
    <property type="project" value="UniProtKB-KW"/>
</dbReference>
<organism evidence="4">
    <name type="scientific">Sesamum latifolium</name>
    <dbReference type="NCBI Taxonomy" id="2727402"/>
    <lineage>
        <taxon>Eukaryota</taxon>
        <taxon>Viridiplantae</taxon>
        <taxon>Streptophyta</taxon>
        <taxon>Embryophyta</taxon>
        <taxon>Tracheophyta</taxon>
        <taxon>Spermatophyta</taxon>
        <taxon>Magnoliopsida</taxon>
        <taxon>eudicotyledons</taxon>
        <taxon>Gunneridae</taxon>
        <taxon>Pentapetalae</taxon>
        <taxon>asterids</taxon>
        <taxon>lamiids</taxon>
        <taxon>Lamiales</taxon>
        <taxon>Pedaliaceae</taxon>
        <taxon>Sesamum</taxon>
    </lineage>
</organism>
<reference evidence="4" key="2">
    <citation type="journal article" date="2024" name="Plant">
        <title>Genomic evolution and insights into agronomic trait innovations of Sesamum species.</title>
        <authorList>
            <person name="Miao H."/>
            <person name="Wang L."/>
            <person name="Qu L."/>
            <person name="Liu H."/>
            <person name="Sun Y."/>
            <person name="Le M."/>
            <person name="Wang Q."/>
            <person name="Wei S."/>
            <person name="Zheng Y."/>
            <person name="Lin W."/>
            <person name="Duan Y."/>
            <person name="Cao H."/>
            <person name="Xiong S."/>
            <person name="Wang X."/>
            <person name="Wei L."/>
            <person name="Li C."/>
            <person name="Ma Q."/>
            <person name="Ju M."/>
            <person name="Zhao R."/>
            <person name="Li G."/>
            <person name="Mu C."/>
            <person name="Tian Q."/>
            <person name="Mei H."/>
            <person name="Zhang T."/>
            <person name="Gao T."/>
            <person name="Zhang H."/>
        </authorList>
    </citation>
    <scope>NUCLEOTIDE SEQUENCE</scope>
    <source>
        <strain evidence="4">KEN1</strain>
    </source>
</reference>
<keyword evidence="4" id="KW-0695">RNA-directed DNA polymerase</keyword>
<keyword evidence="4" id="KW-0548">Nucleotidyltransferase</keyword>
<evidence type="ECO:0000313" key="4">
    <source>
        <dbReference type="EMBL" id="KAL0455390.1"/>
    </source>
</evidence>
<dbReference type="EMBL" id="JACGWN010000003">
    <property type="protein sequence ID" value="KAL0455390.1"/>
    <property type="molecule type" value="Genomic_DNA"/>
</dbReference>
<dbReference type="PANTHER" id="PTHR46890:SF48">
    <property type="entry name" value="RNA-DIRECTED DNA POLYMERASE"/>
    <property type="match status" value="1"/>
</dbReference>
<feature type="region of interest" description="Disordered" evidence="1">
    <location>
        <begin position="1119"/>
        <end position="1158"/>
    </location>
</feature>
<feature type="region of interest" description="Disordered" evidence="1">
    <location>
        <begin position="511"/>
        <end position="555"/>
    </location>
</feature>
<dbReference type="Pfam" id="PF00078">
    <property type="entry name" value="RVT_1"/>
    <property type="match status" value="1"/>
</dbReference>
<evidence type="ECO:0000259" key="3">
    <source>
        <dbReference type="Pfam" id="PF14111"/>
    </source>
</evidence>
<dbReference type="SUPFAM" id="SSF56672">
    <property type="entry name" value="DNA/RNA polymerases"/>
    <property type="match status" value="1"/>
</dbReference>
<dbReference type="InterPro" id="IPR052343">
    <property type="entry name" value="Retrotransposon-Effector_Assoc"/>
</dbReference>
<dbReference type="AlphaFoldDB" id="A0AAW2XP99"/>
<gene>
    <name evidence="4" type="ORF">Slati_0878200</name>
</gene>
<reference evidence="4" key="1">
    <citation type="submission" date="2020-06" db="EMBL/GenBank/DDBJ databases">
        <authorList>
            <person name="Li T."/>
            <person name="Hu X."/>
            <person name="Zhang T."/>
            <person name="Song X."/>
            <person name="Zhang H."/>
            <person name="Dai N."/>
            <person name="Sheng W."/>
            <person name="Hou X."/>
            <person name="Wei L."/>
        </authorList>
    </citation>
    <scope>NUCLEOTIDE SEQUENCE</scope>
    <source>
        <strain evidence="4">KEN1</strain>
        <tissue evidence="4">Leaf</tissue>
    </source>
</reference>
<dbReference type="Pfam" id="PF14111">
    <property type="entry name" value="DUF4283"/>
    <property type="match status" value="1"/>
</dbReference>
<dbReference type="PANTHER" id="PTHR46890">
    <property type="entry name" value="NON-LTR RETROLELEMENT REVERSE TRANSCRIPTASE-LIKE PROTEIN-RELATED"/>
    <property type="match status" value="1"/>
</dbReference>
<dbReference type="CDD" id="cd01650">
    <property type="entry name" value="RT_nLTR_like"/>
    <property type="match status" value="1"/>
</dbReference>
<comment type="caution">
    <text evidence="4">The sequence shown here is derived from an EMBL/GenBank/DDBJ whole genome shotgun (WGS) entry which is preliminary data.</text>
</comment>
<dbReference type="InterPro" id="IPR043502">
    <property type="entry name" value="DNA/RNA_pol_sf"/>
</dbReference>
<protein>
    <submittedName>
        <fullName evidence="4">LINE-1 reverse transcriptase</fullName>
    </submittedName>
</protein>
<feature type="region of interest" description="Disordered" evidence="1">
    <location>
        <begin position="219"/>
        <end position="239"/>
    </location>
</feature>
<proteinExistence type="predicted"/>